<keyword evidence="6 7" id="KW-0804">Transcription</keyword>
<accession>A0ABT0VHW8</accession>
<dbReference type="InterPro" id="IPR001669">
    <property type="entry name" value="Arg_repress"/>
</dbReference>
<keyword evidence="5 7" id="KW-0238">DNA-binding</keyword>
<evidence type="ECO:0000256" key="6">
    <source>
        <dbReference type="ARBA" id="ARBA00023163"/>
    </source>
</evidence>
<dbReference type="Pfam" id="PF01316">
    <property type="entry name" value="Arg_repressor"/>
    <property type="match status" value="1"/>
</dbReference>
<dbReference type="InterPro" id="IPR036251">
    <property type="entry name" value="Arg_repress_C_sf"/>
</dbReference>
<feature type="domain" description="Arginine repressor C-terminal" evidence="9">
    <location>
        <begin position="82"/>
        <end position="147"/>
    </location>
</feature>
<dbReference type="RefSeq" id="WP_205143434.1">
    <property type="nucleotide sequence ID" value="NZ_JAFBDN010000006.1"/>
</dbReference>
<dbReference type="InterPro" id="IPR020900">
    <property type="entry name" value="Arg_repress_DNA-bd"/>
</dbReference>
<evidence type="ECO:0000259" key="9">
    <source>
        <dbReference type="Pfam" id="PF02863"/>
    </source>
</evidence>
<dbReference type="Gene3D" id="3.30.1360.40">
    <property type="match status" value="1"/>
</dbReference>
<keyword evidence="11" id="KW-1185">Reference proteome</keyword>
<evidence type="ECO:0000256" key="1">
    <source>
        <dbReference type="ARBA" id="ARBA00004496"/>
    </source>
</evidence>
<evidence type="ECO:0000313" key="11">
    <source>
        <dbReference type="Proteomes" id="UP001057481"/>
    </source>
</evidence>
<protein>
    <recommendedName>
        <fullName evidence="7">Arginine repressor</fullName>
    </recommendedName>
</protein>
<sequence length="150" mass="17264">MRKAERHELIRRLVRSQTFERQDQLVSAIEEKAGKKITQATISRDLKEMHLVKVRLKDGGFAYQYSLNDFSIDETRLSRLLKRNIESLAIQDTLVMIKVVPGTGEVIGNLLEAMEFEEVFGVLVNDAKIMLFIKDDFNGQELAVKIRELL</sequence>
<dbReference type="InterPro" id="IPR036388">
    <property type="entry name" value="WH-like_DNA-bd_sf"/>
</dbReference>
<proteinExistence type="inferred from homology"/>
<keyword evidence="7" id="KW-0678">Repressor</keyword>
<evidence type="ECO:0000256" key="3">
    <source>
        <dbReference type="ARBA" id="ARBA00022490"/>
    </source>
</evidence>
<dbReference type="Pfam" id="PF02863">
    <property type="entry name" value="Arg_repressor_C"/>
    <property type="match status" value="1"/>
</dbReference>
<keyword evidence="3 7" id="KW-0963">Cytoplasm</keyword>
<name>A0ABT0VHW8_9LACO</name>
<evidence type="ECO:0000256" key="7">
    <source>
        <dbReference type="HAMAP-Rule" id="MF_00173"/>
    </source>
</evidence>
<dbReference type="InterPro" id="IPR036390">
    <property type="entry name" value="WH_DNA-bd_sf"/>
</dbReference>
<organism evidence="10 11">
    <name type="scientific">Periweissella beninensis</name>
    <dbReference type="NCBI Taxonomy" id="504936"/>
    <lineage>
        <taxon>Bacteria</taxon>
        <taxon>Bacillati</taxon>
        <taxon>Bacillota</taxon>
        <taxon>Bacilli</taxon>
        <taxon>Lactobacillales</taxon>
        <taxon>Lactobacillaceae</taxon>
        <taxon>Periweissella</taxon>
    </lineage>
</organism>
<dbReference type="PANTHER" id="PTHR34471:SF1">
    <property type="entry name" value="ARGININE REPRESSOR"/>
    <property type="match status" value="1"/>
</dbReference>
<evidence type="ECO:0000256" key="5">
    <source>
        <dbReference type="ARBA" id="ARBA00023125"/>
    </source>
</evidence>
<dbReference type="PRINTS" id="PR01467">
    <property type="entry name" value="ARGREPRESSOR"/>
</dbReference>
<dbReference type="InterPro" id="IPR020899">
    <property type="entry name" value="Arg_repress_C"/>
</dbReference>
<comment type="similarity">
    <text evidence="2 7">Belongs to the ArgR family.</text>
</comment>
<evidence type="ECO:0000313" key="10">
    <source>
        <dbReference type="EMBL" id="MCM2437428.1"/>
    </source>
</evidence>
<keyword evidence="7" id="KW-0055">Arginine biosynthesis</keyword>
<dbReference type="EMBL" id="JAGMVS010000063">
    <property type="protein sequence ID" value="MCM2437428.1"/>
    <property type="molecule type" value="Genomic_DNA"/>
</dbReference>
<comment type="function">
    <text evidence="7">Regulates arginine biosynthesis genes.</text>
</comment>
<dbReference type="HAMAP" id="MF_00173">
    <property type="entry name" value="Arg_repressor"/>
    <property type="match status" value="1"/>
</dbReference>
<comment type="subcellular location">
    <subcellularLocation>
        <location evidence="1 7">Cytoplasm</location>
    </subcellularLocation>
</comment>
<comment type="caution">
    <text evidence="10">The sequence shown here is derived from an EMBL/GenBank/DDBJ whole genome shotgun (WGS) entry which is preliminary data.</text>
</comment>
<gene>
    <name evidence="7" type="primary">argR</name>
    <name evidence="10" type="ORF">KAK10_05845</name>
</gene>
<dbReference type="PANTHER" id="PTHR34471">
    <property type="entry name" value="ARGININE REPRESSOR"/>
    <property type="match status" value="1"/>
</dbReference>
<comment type="pathway">
    <text evidence="7">Amino-acid biosynthesis; L-arginine biosynthesis [regulation].</text>
</comment>
<dbReference type="SUPFAM" id="SSF46785">
    <property type="entry name" value="Winged helix' DNA-binding domain"/>
    <property type="match status" value="1"/>
</dbReference>
<evidence type="ECO:0000259" key="8">
    <source>
        <dbReference type="Pfam" id="PF01316"/>
    </source>
</evidence>
<feature type="domain" description="Arginine repressor DNA-binding" evidence="8">
    <location>
        <begin position="1"/>
        <end position="63"/>
    </location>
</feature>
<dbReference type="Proteomes" id="UP001057481">
    <property type="component" value="Unassembled WGS sequence"/>
</dbReference>
<evidence type="ECO:0000256" key="4">
    <source>
        <dbReference type="ARBA" id="ARBA00023015"/>
    </source>
</evidence>
<evidence type="ECO:0000256" key="2">
    <source>
        <dbReference type="ARBA" id="ARBA00008316"/>
    </source>
</evidence>
<dbReference type="Gene3D" id="1.10.10.10">
    <property type="entry name" value="Winged helix-like DNA-binding domain superfamily/Winged helix DNA-binding domain"/>
    <property type="match status" value="1"/>
</dbReference>
<keyword evidence="4 7" id="KW-0805">Transcription regulation</keyword>
<keyword evidence="7" id="KW-0028">Amino-acid biosynthesis</keyword>
<dbReference type="SUPFAM" id="SSF55252">
    <property type="entry name" value="C-terminal domain of arginine repressor"/>
    <property type="match status" value="1"/>
</dbReference>
<reference evidence="10" key="1">
    <citation type="submission" date="2021-04" db="EMBL/GenBank/DDBJ databases">
        <title>Taxonomic assessment of Weissella genus.</title>
        <authorList>
            <person name="Fanelli F."/>
            <person name="Chieffi D."/>
            <person name="Dell'Aquila A."/>
            <person name="Gyu-Sung C."/>
            <person name="Franz C.M.A.P."/>
            <person name="Fusco V."/>
        </authorList>
    </citation>
    <scope>NUCLEOTIDE SEQUENCE</scope>
    <source>
        <strain evidence="10">LMG 25373</strain>
    </source>
</reference>